<sequence length="94" mass="10680">MPFLGETRVEVALAGVEVKEEDSKPDSAATVHKTERWVGMKVKQEYNEDEDYVEWKEATSSRVSSAAPKINDLNEEADAFKDDDDEDEIDWQEG</sequence>
<reference evidence="3" key="1">
    <citation type="journal article" date="2013" name="Science">
        <title>The Amborella genome and the evolution of flowering plants.</title>
        <authorList>
            <consortium name="Amborella Genome Project"/>
        </authorList>
    </citation>
    <scope>NUCLEOTIDE SEQUENCE [LARGE SCALE GENOMIC DNA]</scope>
</reference>
<accession>W1PII0</accession>
<dbReference type="Gramene" id="ERN07436">
    <property type="protein sequence ID" value="ERN07436"/>
    <property type="gene ID" value="AMTR_s00019p00249840"/>
</dbReference>
<gene>
    <name evidence="2" type="ORF">AMTR_s00019p00249840</name>
</gene>
<feature type="compositionally biased region" description="Acidic residues" evidence="1">
    <location>
        <begin position="73"/>
        <end position="94"/>
    </location>
</feature>
<feature type="region of interest" description="Disordered" evidence="1">
    <location>
        <begin position="58"/>
        <end position="94"/>
    </location>
</feature>
<evidence type="ECO:0000313" key="2">
    <source>
        <dbReference type="EMBL" id="ERN07436.1"/>
    </source>
</evidence>
<dbReference type="HOGENOM" id="CLU_2389126_0_0_1"/>
<name>W1PII0_AMBTC</name>
<dbReference type="AlphaFoldDB" id="W1PII0"/>
<evidence type="ECO:0000313" key="3">
    <source>
        <dbReference type="Proteomes" id="UP000017836"/>
    </source>
</evidence>
<protein>
    <submittedName>
        <fullName evidence="2">Uncharacterized protein</fullName>
    </submittedName>
</protein>
<evidence type="ECO:0000256" key="1">
    <source>
        <dbReference type="SAM" id="MobiDB-lite"/>
    </source>
</evidence>
<keyword evidence="3" id="KW-1185">Reference proteome</keyword>
<dbReference type="EMBL" id="KI393807">
    <property type="protein sequence ID" value="ERN07436.1"/>
    <property type="molecule type" value="Genomic_DNA"/>
</dbReference>
<dbReference type="Proteomes" id="UP000017836">
    <property type="component" value="Unassembled WGS sequence"/>
</dbReference>
<organism evidence="2 3">
    <name type="scientific">Amborella trichopoda</name>
    <dbReference type="NCBI Taxonomy" id="13333"/>
    <lineage>
        <taxon>Eukaryota</taxon>
        <taxon>Viridiplantae</taxon>
        <taxon>Streptophyta</taxon>
        <taxon>Embryophyta</taxon>
        <taxon>Tracheophyta</taxon>
        <taxon>Spermatophyta</taxon>
        <taxon>Magnoliopsida</taxon>
        <taxon>Amborellales</taxon>
        <taxon>Amborellaceae</taxon>
        <taxon>Amborella</taxon>
    </lineage>
</organism>
<dbReference type="STRING" id="13333.W1PII0"/>
<proteinExistence type="predicted"/>